<dbReference type="GO" id="GO:0043295">
    <property type="term" value="F:glutathione binding"/>
    <property type="evidence" value="ECO:0007669"/>
    <property type="project" value="TreeGrafter"/>
</dbReference>
<protein>
    <recommendedName>
        <fullName evidence="1">glutathione transferase</fullName>
        <ecNumber evidence="1">2.5.1.18</ecNumber>
    </recommendedName>
</protein>
<dbReference type="GO" id="GO:0005737">
    <property type="term" value="C:cytoplasm"/>
    <property type="evidence" value="ECO:0007669"/>
    <property type="project" value="TreeGrafter"/>
</dbReference>
<reference evidence="6" key="1">
    <citation type="submission" date="2021-01" db="EMBL/GenBank/DDBJ databases">
        <title>Genome sequence of Phenylobacterium sp. 20VBR1 isolated from a valley glaceir, Ny-Alesund, Svalbard.</title>
        <authorList>
            <person name="Thomas F.A."/>
            <person name="Krishnan K.P."/>
            <person name="Sinha R.K."/>
        </authorList>
    </citation>
    <scope>NUCLEOTIDE SEQUENCE</scope>
    <source>
        <strain evidence="6">20VBR1</strain>
    </source>
</reference>
<evidence type="ECO:0000256" key="1">
    <source>
        <dbReference type="ARBA" id="ARBA00012452"/>
    </source>
</evidence>
<dbReference type="CDD" id="cd00570">
    <property type="entry name" value="GST_N_family"/>
    <property type="match status" value="1"/>
</dbReference>
<dbReference type="Pfam" id="PF13417">
    <property type="entry name" value="GST_N_3"/>
    <property type="match status" value="1"/>
</dbReference>
<dbReference type="GO" id="GO:0004364">
    <property type="term" value="F:glutathione transferase activity"/>
    <property type="evidence" value="ECO:0007669"/>
    <property type="project" value="UniProtKB-EC"/>
</dbReference>
<evidence type="ECO:0000313" key="5">
    <source>
        <dbReference type="EMBL" id="MBR7619006.1"/>
    </source>
</evidence>
<dbReference type="EMBL" id="JAGSGD010000001">
    <property type="protein sequence ID" value="MBR7619006.1"/>
    <property type="molecule type" value="Genomic_DNA"/>
</dbReference>
<dbReference type="InterPro" id="IPR004045">
    <property type="entry name" value="Glutathione_S-Trfase_N"/>
</dbReference>
<dbReference type="Pfam" id="PF14497">
    <property type="entry name" value="GST_C_3"/>
    <property type="match status" value="1"/>
</dbReference>
<dbReference type="EC" id="2.5.1.18" evidence="1"/>
<evidence type="ECO:0000313" key="6">
    <source>
        <dbReference type="EMBL" id="QQZ51367.1"/>
    </source>
</evidence>
<dbReference type="Proteomes" id="UP000622580">
    <property type="component" value="Unassembled WGS sequence"/>
</dbReference>
<sequence>MILYGSSLSPFVRKTLAFAAEKGIELELQPAGMGSGPPEFMHASPFGKMPGFKDGDFLISDSTAIITYLEAIKPEPNLIPLEAKARARTIWYEEFADTILIGCAGTMFFNRLVSPRFMNKPGDEAAAAKAESELPAILDYLERILPESGYLVEDRLTLADLAVASPFVNLSHLKWQADEARHPRATAYVEKILARPSYAKWVEAEGRMFAA</sequence>
<dbReference type="EMBL" id="CP068570">
    <property type="protein sequence ID" value="QQZ51367.1"/>
    <property type="molecule type" value="Genomic_DNA"/>
</dbReference>
<dbReference type="PANTHER" id="PTHR43900:SF97">
    <property type="entry name" value="GLUTATHIONE TRANSFERASE"/>
    <property type="match status" value="1"/>
</dbReference>
<dbReference type="InterPro" id="IPR036249">
    <property type="entry name" value="Thioredoxin-like_sf"/>
</dbReference>
<dbReference type="PANTHER" id="PTHR43900">
    <property type="entry name" value="GLUTATHIONE S-TRANSFERASE RHO"/>
    <property type="match status" value="1"/>
</dbReference>
<feature type="domain" description="GST C-terminal" evidence="4">
    <location>
        <begin position="82"/>
        <end position="211"/>
    </location>
</feature>
<dbReference type="PROSITE" id="PS50405">
    <property type="entry name" value="GST_CTER"/>
    <property type="match status" value="1"/>
</dbReference>
<dbReference type="RefSeq" id="WP_215339086.1">
    <property type="nucleotide sequence ID" value="NZ_JAGSGD010000001.1"/>
</dbReference>
<dbReference type="SFLD" id="SFLDG00358">
    <property type="entry name" value="Main_(cytGST)"/>
    <property type="match status" value="1"/>
</dbReference>
<dbReference type="SUPFAM" id="SSF52833">
    <property type="entry name" value="Thioredoxin-like"/>
    <property type="match status" value="1"/>
</dbReference>
<dbReference type="CDD" id="cd00299">
    <property type="entry name" value="GST_C_family"/>
    <property type="match status" value="1"/>
</dbReference>
<feature type="domain" description="GST N-terminal" evidence="3">
    <location>
        <begin position="1"/>
        <end position="77"/>
    </location>
</feature>
<dbReference type="InterPro" id="IPR040079">
    <property type="entry name" value="Glutathione_S-Trfase"/>
</dbReference>
<accession>A0A941HVE6</accession>
<keyword evidence="2" id="KW-0808">Transferase</keyword>
<organism evidence="5 7">
    <name type="scientific">Phenylobacterium glaciei</name>
    <dbReference type="NCBI Taxonomy" id="2803784"/>
    <lineage>
        <taxon>Bacteria</taxon>
        <taxon>Pseudomonadati</taxon>
        <taxon>Pseudomonadota</taxon>
        <taxon>Alphaproteobacteria</taxon>
        <taxon>Caulobacterales</taxon>
        <taxon>Caulobacteraceae</taxon>
        <taxon>Phenylobacterium</taxon>
    </lineage>
</organism>
<reference evidence="5" key="2">
    <citation type="submission" date="2021-04" db="EMBL/GenBank/DDBJ databases">
        <title>Draft genome assembly of strain Phenylobacterium sp. 20VBR1 using MiniION and Illumina platforms.</title>
        <authorList>
            <person name="Thomas F.A."/>
            <person name="Krishnan K.P."/>
            <person name="Sinha R.K."/>
        </authorList>
    </citation>
    <scope>NUCLEOTIDE SEQUENCE</scope>
    <source>
        <strain evidence="5">20VBR1</strain>
    </source>
</reference>
<name>A0A941HVE6_9CAUL</name>
<dbReference type="InterPro" id="IPR004046">
    <property type="entry name" value="GST_C"/>
</dbReference>
<dbReference type="SFLD" id="SFLDS00019">
    <property type="entry name" value="Glutathione_Transferase_(cytos"/>
    <property type="match status" value="1"/>
</dbReference>
<dbReference type="AlphaFoldDB" id="A0A941HVE6"/>
<keyword evidence="7" id="KW-1185">Reference proteome</keyword>
<gene>
    <name evidence="5" type="ORF">JKL49_06350</name>
    <name evidence="6" type="ORF">JKL49_10135</name>
</gene>
<evidence type="ECO:0000313" key="7">
    <source>
        <dbReference type="Proteomes" id="UP000622580"/>
    </source>
</evidence>
<evidence type="ECO:0000256" key="2">
    <source>
        <dbReference type="ARBA" id="ARBA00022679"/>
    </source>
</evidence>
<evidence type="ECO:0000259" key="3">
    <source>
        <dbReference type="PROSITE" id="PS50404"/>
    </source>
</evidence>
<dbReference type="Gene3D" id="3.40.30.10">
    <property type="entry name" value="Glutaredoxin"/>
    <property type="match status" value="1"/>
</dbReference>
<dbReference type="InterPro" id="IPR036282">
    <property type="entry name" value="Glutathione-S-Trfase_C_sf"/>
</dbReference>
<dbReference type="Gene3D" id="1.20.1050.10">
    <property type="match status" value="1"/>
</dbReference>
<proteinExistence type="predicted"/>
<dbReference type="InterPro" id="IPR010987">
    <property type="entry name" value="Glutathione-S-Trfase_C-like"/>
</dbReference>
<dbReference type="SUPFAM" id="SSF47616">
    <property type="entry name" value="GST C-terminal domain-like"/>
    <property type="match status" value="1"/>
</dbReference>
<evidence type="ECO:0000259" key="4">
    <source>
        <dbReference type="PROSITE" id="PS50405"/>
    </source>
</evidence>
<dbReference type="PROSITE" id="PS50404">
    <property type="entry name" value="GST_NTER"/>
    <property type="match status" value="1"/>
</dbReference>